<reference evidence="8" key="1">
    <citation type="submission" date="2020-05" db="UniProtKB">
        <authorList>
            <consortium name="EnsemblMetazoa"/>
        </authorList>
    </citation>
    <scope>IDENTIFICATION</scope>
    <source>
        <strain evidence="8">FUMOZ</strain>
    </source>
</reference>
<evidence type="ECO:0000313" key="8">
    <source>
        <dbReference type="EnsemblMetazoa" id="AFUN020934-PA"/>
    </source>
</evidence>
<feature type="domain" description="Chitin-binding type-2" evidence="7">
    <location>
        <begin position="137"/>
        <end position="197"/>
    </location>
</feature>
<dbReference type="SUPFAM" id="SSF57625">
    <property type="entry name" value="Invertebrate chitin-binding proteins"/>
    <property type="match status" value="2"/>
</dbReference>
<dbReference type="Pfam" id="PF01607">
    <property type="entry name" value="CBM_14"/>
    <property type="match status" value="2"/>
</dbReference>
<dbReference type="GO" id="GO:0005576">
    <property type="term" value="C:extracellular region"/>
    <property type="evidence" value="ECO:0007669"/>
    <property type="project" value="InterPro"/>
</dbReference>
<dbReference type="VEuPathDB" id="VectorBase:AFUN2_003865"/>
<evidence type="ECO:0000256" key="3">
    <source>
        <dbReference type="ARBA" id="ARBA00022737"/>
    </source>
</evidence>
<dbReference type="PROSITE" id="PS50940">
    <property type="entry name" value="CHIT_BIND_II"/>
    <property type="match status" value="2"/>
</dbReference>
<dbReference type="SMART" id="SM00494">
    <property type="entry name" value="ChtBD2"/>
    <property type="match status" value="2"/>
</dbReference>
<sequence>MQGISVTSVVTLLLVTGLDAKDLYTRDPRCPRVDDPAKTVHLTHPTDCNRFLVCSSGMAYEMRCPEGLEYDTEQRSCDYDYLVRCSVDGRAQVQQASYGFEMNLERLVLNRPAWNDMQEERDEVPAPQYKPAVIVVDARCPRTDDPLKPIHLPRTGNCSKFMKCFGGRAYEMDCPMGLEFNSKNSRCDYPALARCSRM</sequence>
<name>A0A4Y0BK02_ANOFN</name>
<dbReference type="PANTHER" id="PTHR23301:SF0">
    <property type="entry name" value="CHITIN-BINDING TYPE-2 DOMAIN-CONTAINING PROTEIN-RELATED"/>
    <property type="match status" value="1"/>
</dbReference>
<dbReference type="STRING" id="62324.A0A4Y0BK02"/>
<protein>
    <recommendedName>
        <fullName evidence="7">Chitin-binding type-2 domain-containing protein</fullName>
    </recommendedName>
</protein>
<evidence type="ECO:0000256" key="5">
    <source>
        <dbReference type="ARBA" id="ARBA00023180"/>
    </source>
</evidence>
<keyword evidence="4" id="KW-1015">Disulfide bond</keyword>
<dbReference type="Gene3D" id="2.170.140.10">
    <property type="entry name" value="Chitin binding domain"/>
    <property type="match status" value="2"/>
</dbReference>
<organism evidence="8">
    <name type="scientific">Anopheles funestus</name>
    <name type="common">African malaria mosquito</name>
    <dbReference type="NCBI Taxonomy" id="62324"/>
    <lineage>
        <taxon>Eukaryota</taxon>
        <taxon>Metazoa</taxon>
        <taxon>Ecdysozoa</taxon>
        <taxon>Arthropoda</taxon>
        <taxon>Hexapoda</taxon>
        <taxon>Insecta</taxon>
        <taxon>Pterygota</taxon>
        <taxon>Neoptera</taxon>
        <taxon>Endopterygota</taxon>
        <taxon>Diptera</taxon>
        <taxon>Nematocera</taxon>
        <taxon>Culicoidea</taxon>
        <taxon>Culicidae</taxon>
        <taxon>Anophelinae</taxon>
        <taxon>Anopheles</taxon>
    </lineage>
</organism>
<keyword evidence="1" id="KW-0147">Chitin-binding</keyword>
<dbReference type="InterPro" id="IPR036508">
    <property type="entry name" value="Chitin-bd_dom_sf"/>
</dbReference>
<evidence type="ECO:0000256" key="4">
    <source>
        <dbReference type="ARBA" id="ARBA00023157"/>
    </source>
</evidence>
<evidence type="ECO:0000259" key="7">
    <source>
        <dbReference type="PROSITE" id="PS50940"/>
    </source>
</evidence>
<keyword evidence="2 6" id="KW-0732">Signal</keyword>
<dbReference type="PANTHER" id="PTHR23301">
    <property type="entry name" value="CHITIN BINDING PERITROPHIN-A"/>
    <property type="match status" value="1"/>
</dbReference>
<feature type="domain" description="Chitin-binding type-2" evidence="7">
    <location>
        <begin position="27"/>
        <end position="87"/>
    </location>
</feature>
<accession>A0A4Y0BK02</accession>
<keyword evidence="5" id="KW-0325">Glycoprotein</keyword>
<dbReference type="VEuPathDB" id="VectorBase:AFUN020934"/>
<feature type="signal peptide" evidence="6">
    <location>
        <begin position="1"/>
        <end position="20"/>
    </location>
</feature>
<dbReference type="EnsemblMetazoa" id="AFUN020934-RA">
    <property type="protein sequence ID" value="AFUN020934-PA"/>
    <property type="gene ID" value="AFUN020934"/>
</dbReference>
<proteinExistence type="predicted"/>
<feature type="chain" id="PRO_5021480875" description="Chitin-binding type-2 domain-containing protein" evidence="6">
    <location>
        <begin position="21"/>
        <end position="198"/>
    </location>
</feature>
<dbReference type="InterPro" id="IPR051940">
    <property type="entry name" value="Chitin_bind-dev_reg"/>
</dbReference>
<evidence type="ECO:0000256" key="2">
    <source>
        <dbReference type="ARBA" id="ARBA00022729"/>
    </source>
</evidence>
<evidence type="ECO:0000256" key="1">
    <source>
        <dbReference type="ARBA" id="ARBA00022669"/>
    </source>
</evidence>
<dbReference type="GO" id="GO:0008061">
    <property type="term" value="F:chitin binding"/>
    <property type="evidence" value="ECO:0007669"/>
    <property type="project" value="UniProtKB-KW"/>
</dbReference>
<keyword evidence="3" id="KW-0677">Repeat</keyword>
<dbReference type="AlphaFoldDB" id="A0A4Y0BK02"/>
<evidence type="ECO:0000256" key="6">
    <source>
        <dbReference type="SAM" id="SignalP"/>
    </source>
</evidence>
<dbReference type="InterPro" id="IPR002557">
    <property type="entry name" value="Chitin-bd_dom"/>
</dbReference>